<dbReference type="Proteomes" id="UP001295423">
    <property type="component" value="Unassembled WGS sequence"/>
</dbReference>
<gene>
    <name evidence="1" type="ORF">CYCCA115_LOCUS8789</name>
</gene>
<evidence type="ECO:0000313" key="2">
    <source>
        <dbReference type="Proteomes" id="UP001295423"/>
    </source>
</evidence>
<organism evidence="1 2">
    <name type="scientific">Cylindrotheca closterium</name>
    <dbReference type="NCBI Taxonomy" id="2856"/>
    <lineage>
        <taxon>Eukaryota</taxon>
        <taxon>Sar</taxon>
        <taxon>Stramenopiles</taxon>
        <taxon>Ochrophyta</taxon>
        <taxon>Bacillariophyta</taxon>
        <taxon>Bacillariophyceae</taxon>
        <taxon>Bacillariophycidae</taxon>
        <taxon>Bacillariales</taxon>
        <taxon>Bacillariaceae</taxon>
        <taxon>Cylindrotheca</taxon>
    </lineage>
</organism>
<keyword evidence="2" id="KW-1185">Reference proteome</keyword>
<name>A0AAD2CUZ7_9STRA</name>
<evidence type="ECO:0000313" key="1">
    <source>
        <dbReference type="EMBL" id="CAJ1944239.1"/>
    </source>
</evidence>
<dbReference type="EMBL" id="CAKOGP040001224">
    <property type="protein sequence ID" value="CAJ1944239.1"/>
    <property type="molecule type" value="Genomic_DNA"/>
</dbReference>
<sequence>MELSNGDYLDMLRQWKSIDKAVRGTYDPSLPRHAKIRKLMDKAMLVVKLLYKVAKALKSQRKWNKKYAASLYFHWRHLFPDDAFRLQMTPSNKPCFLMLKLVQQARSGDPTNYHQETPPLPFQKPRTKVDNGIIKLDKHRAIKKEWEEVYNMAVARAVPKSWY</sequence>
<comment type="caution">
    <text evidence="1">The sequence shown here is derived from an EMBL/GenBank/DDBJ whole genome shotgun (WGS) entry which is preliminary data.</text>
</comment>
<protein>
    <submittedName>
        <fullName evidence="1">Uncharacterized protein</fullName>
    </submittedName>
</protein>
<dbReference type="AlphaFoldDB" id="A0AAD2CUZ7"/>
<reference evidence="1" key="1">
    <citation type="submission" date="2023-08" db="EMBL/GenBank/DDBJ databases">
        <authorList>
            <person name="Audoor S."/>
            <person name="Bilcke G."/>
        </authorList>
    </citation>
    <scope>NUCLEOTIDE SEQUENCE</scope>
</reference>
<proteinExistence type="predicted"/>
<accession>A0AAD2CUZ7</accession>